<evidence type="ECO:0000256" key="1">
    <source>
        <dbReference type="ARBA" id="ARBA00004651"/>
    </source>
</evidence>
<evidence type="ECO:0000256" key="5">
    <source>
        <dbReference type="ARBA" id="ARBA00023136"/>
    </source>
</evidence>
<feature type="transmembrane region" description="Helical" evidence="6">
    <location>
        <begin position="13"/>
        <end position="38"/>
    </location>
</feature>
<dbReference type="GO" id="GO:0005886">
    <property type="term" value="C:plasma membrane"/>
    <property type="evidence" value="ECO:0007669"/>
    <property type="project" value="UniProtKB-SubCell"/>
</dbReference>
<name>A0A285EH34_9ACTN</name>
<evidence type="ECO:0000313" key="9">
    <source>
        <dbReference type="EMBL" id="SNX97341.1"/>
    </source>
</evidence>
<reference evidence="9 10" key="1">
    <citation type="submission" date="2017-09" db="EMBL/GenBank/DDBJ databases">
        <authorList>
            <person name="Ehlers B."/>
            <person name="Leendertz F.H."/>
        </authorList>
    </citation>
    <scope>NUCLEOTIDE SEQUENCE [LARGE SCALE GENOMIC DNA]</scope>
    <source>
        <strain evidence="9 10">DSM 46844</strain>
    </source>
</reference>
<protein>
    <submittedName>
        <fullName evidence="9">Short C-terminal domain-containing protein</fullName>
    </submittedName>
</protein>
<keyword evidence="10" id="KW-1185">Reference proteome</keyword>
<dbReference type="AlphaFoldDB" id="A0A285EH34"/>
<dbReference type="Pfam" id="PF09851">
    <property type="entry name" value="SHOCT"/>
    <property type="match status" value="1"/>
</dbReference>
<gene>
    <name evidence="9" type="ORF">SAMN06893097_106291</name>
</gene>
<dbReference type="Proteomes" id="UP000219514">
    <property type="component" value="Unassembled WGS sequence"/>
</dbReference>
<evidence type="ECO:0000313" key="10">
    <source>
        <dbReference type="Proteomes" id="UP000219514"/>
    </source>
</evidence>
<dbReference type="InterPro" id="IPR018649">
    <property type="entry name" value="SHOCT"/>
</dbReference>
<feature type="transmembrane region" description="Helical" evidence="6">
    <location>
        <begin position="50"/>
        <end position="68"/>
    </location>
</feature>
<accession>A0A285EH34</accession>
<evidence type="ECO:0000256" key="2">
    <source>
        <dbReference type="ARBA" id="ARBA00022475"/>
    </source>
</evidence>
<keyword evidence="3 6" id="KW-0812">Transmembrane</keyword>
<evidence type="ECO:0000256" key="6">
    <source>
        <dbReference type="SAM" id="Phobius"/>
    </source>
</evidence>
<evidence type="ECO:0000256" key="3">
    <source>
        <dbReference type="ARBA" id="ARBA00022692"/>
    </source>
</evidence>
<keyword evidence="4 6" id="KW-1133">Transmembrane helix</keyword>
<evidence type="ECO:0000259" key="8">
    <source>
        <dbReference type="Pfam" id="PF13396"/>
    </source>
</evidence>
<proteinExistence type="predicted"/>
<keyword evidence="2" id="KW-1003">Cell membrane</keyword>
<feature type="domain" description="Cardiolipin synthase N-terminal" evidence="8">
    <location>
        <begin position="26"/>
        <end position="68"/>
    </location>
</feature>
<dbReference type="EMBL" id="OBDO01000006">
    <property type="protein sequence ID" value="SNX97341.1"/>
    <property type="molecule type" value="Genomic_DNA"/>
</dbReference>
<evidence type="ECO:0000256" key="4">
    <source>
        <dbReference type="ARBA" id="ARBA00022989"/>
    </source>
</evidence>
<dbReference type="InterPro" id="IPR027379">
    <property type="entry name" value="CLS_N"/>
</dbReference>
<comment type="subcellular location">
    <subcellularLocation>
        <location evidence="1">Cell membrane</location>
        <topology evidence="1">Multi-pass membrane protein</topology>
    </subcellularLocation>
</comment>
<keyword evidence="5 6" id="KW-0472">Membrane</keyword>
<feature type="domain" description="SHOCT" evidence="7">
    <location>
        <begin position="105"/>
        <end position="132"/>
    </location>
</feature>
<evidence type="ECO:0000259" key="7">
    <source>
        <dbReference type="Pfam" id="PF09851"/>
    </source>
</evidence>
<dbReference type="RefSeq" id="WP_172442466.1">
    <property type="nucleotide sequence ID" value="NZ_JACHXB010000002.1"/>
</dbReference>
<sequence>MRTAADDYPLLDLMWTFVLFFALMVYFWLVVTVFGDLFRRHDTSGWAKTAWAVFVLVVPLIGSLTYLITQGRAMADRNVQQADRARQGTDAYIRSVAAPGLHGIDEIARAKGLLDEGAISQEEFEQLKRRVLV</sequence>
<organism evidence="9 10">
    <name type="scientific">Geodermatophilus sabuli</name>
    <dbReference type="NCBI Taxonomy" id="1564158"/>
    <lineage>
        <taxon>Bacteria</taxon>
        <taxon>Bacillati</taxon>
        <taxon>Actinomycetota</taxon>
        <taxon>Actinomycetes</taxon>
        <taxon>Geodermatophilales</taxon>
        <taxon>Geodermatophilaceae</taxon>
        <taxon>Geodermatophilus</taxon>
    </lineage>
</organism>
<dbReference type="Pfam" id="PF13396">
    <property type="entry name" value="PLDc_N"/>
    <property type="match status" value="1"/>
</dbReference>